<organism evidence="3 4">
    <name type="scientific">Tetrahymena thermophila (strain SB210)</name>
    <dbReference type="NCBI Taxonomy" id="312017"/>
    <lineage>
        <taxon>Eukaryota</taxon>
        <taxon>Sar</taxon>
        <taxon>Alveolata</taxon>
        <taxon>Ciliophora</taxon>
        <taxon>Intramacronucleata</taxon>
        <taxon>Oligohymenophorea</taxon>
        <taxon>Hymenostomatida</taxon>
        <taxon>Tetrahymenina</taxon>
        <taxon>Tetrahymenidae</taxon>
        <taxon>Tetrahymena</taxon>
    </lineage>
</organism>
<dbReference type="eggNOG" id="ENOG502QUR8">
    <property type="taxonomic scope" value="Eukaryota"/>
</dbReference>
<proteinExistence type="predicted"/>
<keyword evidence="4" id="KW-1185">Reference proteome</keyword>
<feature type="compositionally biased region" description="Polar residues" evidence="1">
    <location>
        <begin position="2848"/>
        <end position="2861"/>
    </location>
</feature>
<feature type="region of interest" description="Disordered" evidence="1">
    <location>
        <begin position="112"/>
        <end position="157"/>
    </location>
</feature>
<dbReference type="GeneID" id="7846742"/>
<sequence length="2913" mass="338105">MSILAQISAKQKRTKTQDNIQMYSSKSIHTVKNETEEDNLCEDNKGDNLSPTYFRGPMFSQQKMNGQQLFLETIDEKSDYDQIKNSAYNFRLMKMHNSQEKEYPVLAFDNTSLTNGSEQTRKRLTQDGNKNETNDEIMKSSRKTDNKNEEQEEANKQGLTHHFKVKCELQPLRQNIFREESSESNILSVNHRETYLQQEQQLELDVSPEFQVFSDQLRKIDGMKCYKKVIHQDFIKLEGYQFKDYVLKEFLRAQRFSLKTISIKECKVTNKSRIEALYMIFLQDDLYVGDFPKLQEISLDLLETEKDLQNQSSSSKKKKQHDSKINMLLNLQNVLQNADTKKINRSRVMYKKTLDDIQKEFEVVKKMEYCIQCDGQVMIINQLAFQDKKAFFYIKRHLAQKAESLRCLVFTNIANLRKNSLKSIFENLREVTTLQEINFINTIINQDSLILIRNIILWFSDELRSIKFIENQLNENDLQLLFLDKNHLHISDLVNLEELIIQKNPQATNSSSYNEIMKIFRKQIEIAWEKRENAVCLPLFSSVTYLSSRPYFKLFPFNLYPRNYSLIFNDDYLFESYNDELDDLMLDMLFRIQYTDFCQKLDLSQVSFLGADPEIINLLAEVICNSKSVQVVYLKNNQQVLDMLESKLLQKNEIGKKNKLNDKLIQLNKTFLEFKLFGSQSSIFKNKNLKSIVSIAFFVHEFTIDFQGTTLQQDALLGLIAGLVNCRNQLEEIGKKQNINRYLDFSNPLLVSPYLKSFQLKNISNLEDIQPIDFKKFLIEFFVLFGNTLEEFMLENVEFEHFYLEEMERALKIATQELERIGTPLFHLKKFGLSRIGKYSIEFEEFYQTLYKIFPLLDTIRFQQNYFIPRIKTLNQNYESTNTKILNLDLSGLKLKSGYCQWQKIFRIFFSQPSITNLNLSESSFDISSAEEFMFEFIKAKDKCKLIGLKYLDFSKTNLSNTNLIYDQQNLQNNQNLHISTIQGHFQFGISSNNNGLVSLQHSKIHLKEIHPLKQTTARSSTILKYAVEDSQEINVSNKVYHKKNQTLIYHLFDSVFNFTKIRHLDISQTQLTSQGLSIIINRMKSSANIQTSLRYINISGNPLAIGKLNKFFQCVFDYLKDVEEVHMQDLGDISQHLDSLYLFITKKQKRLEQLKVLNLSGSYFIPNNEEQTNDLSIIIYELIINCQCLELSQVITSNSVAQKISEKLFYEVTNHSKNIYCLKSINLSHNPSLSEKSWKMLIKSLMLNFSHSLEKIDVSYNQLNKQKISYILEALEEAQVEVKNQSIPMMKLSKFIMKGNHMLSEDKQAGQIWQNIIFRLLSQKQINLIEINLNDNKINDQIAECLLKGLKQANQKTLQDPIEKSIYGLNDITFLNNLVSRKMLVQLKNNFLLYFCNNISIQNIEYKKNLDQNMQIFRNNRKEITQKVKLRGGFDLDCNTSQKILQKFVLGDQCASSQIGCVDILKNILLSFNKIKHLEVYIKYPEKVQTIWLELNQKNLGANNCQIHDLTIKLSKNTDISDIQWNNILKGFFTFSSTITGVYLENVGLTGSSLNAVVTQIVSHVKNLENFSIADNPMLKGDKVNTGQSLKLLLKLKATQLKYLSLRNCSLCEQVIEQICSGIKENKTTSLEKLDLSMNQRIQPGAWFSLILVFLENSQIQHLNLSECLLNNASIKCISQAFNKLSQSQTQPNLAELNLSKNSSLHYDGWSVFFSALFNTFGKVLEDLDLSFCAMDGNKTLALADVLKEQRLQNKQINLTRLNYKGNHFKQQNAWEQFIFEVLSVNGLHDLDLSDCDFEDKQITQITNKLSTMLVKSTIQKLKISNSSSATLYYYDVKKERYKISLLKSILSLGNSVFAQLKVIHLENCIKTRISSKNLLQTFIDLSNLNIKSNFLEEIYLSGNKISGLVWSKLIPLIFEFQPRIRAIGIDREIKLSKEDYNEFEYIDGIAKGFADVQESILYLENIIFSDHRRNRQESWYNLLSIILNEKKVFRTIKHILVRSNENFVHESAFFLAFSELINEDNFQMESNMTRTFTLFEKEKGTNFASASQAINNQPKKQQQKKQFNYLQTIAYSDKSSQTFIIPSYFLIHLLKGVVSCIENGQIMVEKQEESYIKNFWASDKSEEVKIMVRPWHSVMKFQGGIPENDYQKKTELYSSLNDIRKLLSIGKEELILDFDFDYRNFPLFSITNPLAFNPYKMNEVNLEEIFGNISNLYFDYPLYCFLVECCSIYPGENINEFFVKFTQTFANKADNFFQKIQTTPTLSLTNEDKDLIQDALSQNLPTFQTANSINNTPKLKPIEDECKQSDSPQLKQTSPLKKSAQLPNIIGQIDSSIKLPIQMQNQNPSRKSPTLSRKSNFGLDMSYGQKAIFNKLFKKRAPLSVLCPYFFDSQNLQNYDEELLLERLRCMPASTLKVRNLSISALKSIYSTCYQNPYFMACEMDYQFLTFINVSLAYSARERIFESHKPPSRSSIGSMVNKIIWKIINALVSLDTYFEFDENTIVLNEYLEEHNYLKVILVIFFILYMLICYFGPYPLTAYDDLLDKIGRGVSWKSHIIYSIFAIITMIYEIYLVSIVIKQTNHLVPGIRLGGQPDCPTKFVDTLKTKLMNIQIFGYKNLLYILQLLFSQQNRLNTYTNFCFLVVLEQHSRFDLLTVWAIILVVTQISLFYKIYLFKTQKQSLSSQHNNINHYYWVASFGNFNAIADLLDVISPCNTTVIPSNWYTKLIFPTLQGKAVNNRMIRVIQEAIFEHIPQLFVQIVFFSQAIKSLDLTAILSFTSSVFSLILTIFKFLTIGQTIITQLDFDNLSIIKQSEMKKVMEDFRDNESKMMEQIKGVCIKSDSKSNSVQNDQDSSPGLVSEKLNRPPTKSIGQKLRNTLFKKTPQLAPASSKHSLNGKETFQSEENSKL</sequence>
<dbReference type="SUPFAM" id="SSF52047">
    <property type="entry name" value="RNI-like"/>
    <property type="match status" value="2"/>
</dbReference>
<accession>I7M872</accession>
<keyword evidence="2 3" id="KW-0812">Transmembrane</keyword>
<evidence type="ECO:0000256" key="1">
    <source>
        <dbReference type="SAM" id="MobiDB-lite"/>
    </source>
</evidence>
<evidence type="ECO:0000313" key="3">
    <source>
        <dbReference type="EMBL" id="EAR97294.2"/>
    </source>
</evidence>
<gene>
    <name evidence="3" type="ORF">TTHERM_00335710</name>
</gene>
<dbReference type="RefSeq" id="XP_001017539.2">
    <property type="nucleotide sequence ID" value="XM_001017539.2"/>
</dbReference>
<protein>
    <submittedName>
        <fullName evidence="3">Transmembrane protein, putative</fullName>
    </submittedName>
</protein>
<evidence type="ECO:0000256" key="2">
    <source>
        <dbReference type="SAM" id="Phobius"/>
    </source>
</evidence>
<dbReference type="EMBL" id="GG662666">
    <property type="protein sequence ID" value="EAR97294.2"/>
    <property type="molecule type" value="Genomic_DNA"/>
</dbReference>
<dbReference type="PANTHER" id="PTHR24114:SF2">
    <property type="entry name" value="F-BOX DOMAIN-CONTAINING PROTEIN-RELATED"/>
    <property type="match status" value="1"/>
</dbReference>
<dbReference type="InterPro" id="IPR032675">
    <property type="entry name" value="LRR_dom_sf"/>
</dbReference>
<reference evidence="4" key="1">
    <citation type="journal article" date="2006" name="PLoS Biol.">
        <title>Macronuclear genome sequence of the ciliate Tetrahymena thermophila, a model eukaryote.</title>
        <authorList>
            <person name="Eisen J.A."/>
            <person name="Coyne R.S."/>
            <person name="Wu M."/>
            <person name="Wu D."/>
            <person name="Thiagarajan M."/>
            <person name="Wortman J.R."/>
            <person name="Badger J.H."/>
            <person name="Ren Q."/>
            <person name="Amedeo P."/>
            <person name="Jones K.M."/>
            <person name="Tallon L.J."/>
            <person name="Delcher A.L."/>
            <person name="Salzberg S.L."/>
            <person name="Silva J.C."/>
            <person name="Haas B.J."/>
            <person name="Majoros W.H."/>
            <person name="Farzad M."/>
            <person name="Carlton J.M."/>
            <person name="Smith R.K. Jr."/>
            <person name="Garg J."/>
            <person name="Pearlman R.E."/>
            <person name="Karrer K.M."/>
            <person name="Sun L."/>
            <person name="Manning G."/>
            <person name="Elde N.C."/>
            <person name="Turkewitz A.P."/>
            <person name="Asai D.J."/>
            <person name="Wilkes D.E."/>
            <person name="Wang Y."/>
            <person name="Cai H."/>
            <person name="Collins K."/>
            <person name="Stewart B.A."/>
            <person name="Lee S.R."/>
            <person name="Wilamowska K."/>
            <person name="Weinberg Z."/>
            <person name="Ruzzo W.L."/>
            <person name="Wloga D."/>
            <person name="Gaertig J."/>
            <person name="Frankel J."/>
            <person name="Tsao C.-C."/>
            <person name="Gorovsky M.A."/>
            <person name="Keeling P.J."/>
            <person name="Waller R.F."/>
            <person name="Patron N.J."/>
            <person name="Cherry J.M."/>
            <person name="Stover N.A."/>
            <person name="Krieger C.J."/>
            <person name="del Toro C."/>
            <person name="Ryder H.F."/>
            <person name="Williamson S.C."/>
            <person name="Barbeau R.A."/>
            <person name="Hamilton E.P."/>
            <person name="Orias E."/>
        </authorList>
    </citation>
    <scope>NUCLEOTIDE SEQUENCE [LARGE SCALE GENOMIC DNA]</scope>
    <source>
        <strain evidence="4">SB210</strain>
    </source>
</reference>
<dbReference type="Gene3D" id="3.80.10.10">
    <property type="entry name" value="Ribonuclease Inhibitor"/>
    <property type="match status" value="4"/>
</dbReference>
<feature type="transmembrane region" description="Helical" evidence="2">
    <location>
        <begin position="2777"/>
        <end position="2797"/>
    </location>
</feature>
<feature type="compositionally biased region" description="Basic and acidic residues" evidence="1">
    <location>
        <begin position="119"/>
        <end position="155"/>
    </location>
</feature>
<feature type="compositionally biased region" description="Polar residues" evidence="1">
    <location>
        <begin position="2311"/>
        <end position="2322"/>
    </location>
</feature>
<feature type="transmembrane region" description="Helical" evidence="2">
    <location>
        <begin position="2518"/>
        <end position="2541"/>
    </location>
</feature>
<dbReference type="SMART" id="SM00368">
    <property type="entry name" value="LRR_RI"/>
    <property type="match status" value="5"/>
</dbReference>
<feature type="transmembrane region" description="Helical" evidence="2">
    <location>
        <begin position="2561"/>
        <end position="2582"/>
    </location>
</feature>
<keyword evidence="2" id="KW-0472">Membrane</keyword>
<keyword evidence="2" id="KW-1133">Transmembrane helix</keyword>
<dbReference type="Proteomes" id="UP000009168">
    <property type="component" value="Unassembled WGS sequence"/>
</dbReference>
<feature type="transmembrane region" description="Helical" evidence="2">
    <location>
        <begin position="2658"/>
        <end position="2678"/>
    </location>
</feature>
<feature type="region of interest" description="Disordered" evidence="1">
    <location>
        <begin position="2847"/>
        <end position="2913"/>
    </location>
</feature>
<feature type="region of interest" description="Disordered" evidence="1">
    <location>
        <begin position="2293"/>
        <end position="2325"/>
    </location>
</feature>
<dbReference type="KEGG" id="tet:TTHERM_00335710"/>
<dbReference type="InParanoid" id="I7M872"/>
<dbReference type="PANTHER" id="PTHR24114">
    <property type="entry name" value="LEUCINE RICH REPEAT FAMILY PROTEIN"/>
    <property type="match status" value="1"/>
</dbReference>
<dbReference type="InterPro" id="IPR052394">
    <property type="entry name" value="LRR-containing"/>
</dbReference>
<evidence type="ECO:0000313" key="4">
    <source>
        <dbReference type="Proteomes" id="UP000009168"/>
    </source>
</evidence>
<name>I7M872_TETTS</name>
<feature type="compositionally biased region" description="Polar residues" evidence="1">
    <location>
        <begin position="2895"/>
        <end position="2913"/>
    </location>
</feature>